<dbReference type="RefSeq" id="WP_134358705.1">
    <property type="nucleotide sequence ID" value="NZ_CP038033.1"/>
</dbReference>
<feature type="transmembrane region" description="Helical" evidence="1">
    <location>
        <begin position="51"/>
        <end position="69"/>
    </location>
</feature>
<sequence length="168" mass="18141">MICHVDHASQSADVWNKFLEDPGPMVVGVVQGVSCRLQYHVVWVCKYRRRVLKPGVCAYLLAGLFLSNYPEALASSLGMRQQGLSFSRILFMWSSLMVFTGFGAVLGSLFFGGLPVPVFSAMQGVAAGAMLTMIAETMLPEAYSKGGSVVGLSTLFGFLAAIFSRTLE</sequence>
<dbReference type="InterPro" id="IPR036515">
    <property type="entry name" value="Transposase_17_sf"/>
</dbReference>
<feature type="transmembrane region" description="Helical" evidence="1">
    <location>
        <begin position="90"/>
        <end position="111"/>
    </location>
</feature>
<gene>
    <name evidence="2" type="ORF">E3U44_13725</name>
</gene>
<feature type="transmembrane region" description="Helical" evidence="1">
    <location>
        <begin position="117"/>
        <end position="135"/>
    </location>
</feature>
<dbReference type="Proteomes" id="UP000294325">
    <property type="component" value="Chromosome"/>
</dbReference>
<keyword evidence="3" id="KW-1185">Reference proteome</keyword>
<reference evidence="2 3" key="1">
    <citation type="submission" date="2019-03" db="EMBL/GenBank/DDBJ databases">
        <title>The genome sequence of Nitrosococcus wardiae strain D1FHST reveals the archetypal metabolic capacity of ammonia-oxidizing Gammaproteobacteria.</title>
        <authorList>
            <person name="Wang L."/>
            <person name="Lim C.K."/>
            <person name="Hanson T.E."/>
            <person name="Dang H."/>
            <person name="Klotz M.G."/>
        </authorList>
    </citation>
    <scope>NUCLEOTIDE SEQUENCE [LARGE SCALE GENOMIC DNA]</scope>
    <source>
        <strain evidence="2 3">D1FHS</strain>
    </source>
</reference>
<keyword evidence="1" id="KW-0812">Transmembrane</keyword>
<dbReference type="GO" id="GO:0004803">
    <property type="term" value="F:transposase activity"/>
    <property type="evidence" value="ECO:0007669"/>
    <property type="project" value="InterPro"/>
</dbReference>
<dbReference type="SUPFAM" id="SSF143422">
    <property type="entry name" value="Transposase IS200-like"/>
    <property type="match status" value="1"/>
</dbReference>
<name>A0A4P7C3F1_9GAMM</name>
<evidence type="ECO:0000313" key="2">
    <source>
        <dbReference type="EMBL" id="QBQ55446.1"/>
    </source>
</evidence>
<protein>
    <recommendedName>
        <fullName evidence="4">ZIP family metal transporter</fullName>
    </recommendedName>
</protein>
<dbReference type="GO" id="GO:0003677">
    <property type="term" value="F:DNA binding"/>
    <property type="evidence" value="ECO:0007669"/>
    <property type="project" value="InterPro"/>
</dbReference>
<dbReference type="AlphaFoldDB" id="A0A4P7C3F1"/>
<feature type="transmembrane region" description="Helical" evidence="1">
    <location>
        <begin position="147"/>
        <end position="167"/>
    </location>
</feature>
<evidence type="ECO:0008006" key="4">
    <source>
        <dbReference type="Google" id="ProtNLM"/>
    </source>
</evidence>
<keyword evidence="1" id="KW-0472">Membrane</keyword>
<dbReference type="GO" id="GO:0006313">
    <property type="term" value="P:DNA transposition"/>
    <property type="evidence" value="ECO:0007669"/>
    <property type="project" value="InterPro"/>
</dbReference>
<proteinExistence type="predicted"/>
<keyword evidence="1" id="KW-1133">Transmembrane helix</keyword>
<dbReference type="KEGG" id="nwr:E3U44_13725"/>
<accession>A0A4P7C3F1</accession>
<evidence type="ECO:0000313" key="3">
    <source>
        <dbReference type="Proteomes" id="UP000294325"/>
    </source>
</evidence>
<dbReference type="EMBL" id="CP038033">
    <property type="protein sequence ID" value="QBQ55446.1"/>
    <property type="molecule type" value="Genomic_DNA"/>
</dbReference>
<evidence type="ECO:0000256" key="1">
    <source>
        <dbReference type="SAM" id="Phobius"/>
    </source>
</evidence>
<dbReference type="OrthoDB" id="1145132at2"/>
<organism evidence="2 3">
    <name type="scientific">Nitrosococcus wardiae</name>
    <dbReference type="NCBI Taxonomy" id="1814290"/>
    <lineage>
        <taxon>Bacteria</taxon>
        <taxon>Pseudomonadati</taxon>
        <taxon>Pseudomonadota</taxon>
        <taxon>Gammaproteobacteria</taxon>
        <taxon>Chromatiales</taxon>
        <taxon>Chromatiaceae</taxon>
        <taxon>Nitrosococcus</taxon>
    </lineage>
</organism>